<dbReference type="KEGG" id="cher:DK880_00431"/>
<evidence type="ECO:0000256" key="9">
    <source>
        <dbReference type="RuleBase" id="RU004006"/>
    </source>
</evidence>
<evidence type="ECO:0000256" key="7">
    <source>
        <dbReference type="HAMAP-Rule" id="MF_01331"/>
    </source>
</evidence>
<evidence type="ECO:0000256" key="6">
    <source>
        <dbReference type="ARBA" id="ARBA00035207"/>
    </source>
</evidence>
<dbReference type="RefSeq" id="WP_109997184.1">
    <property type="nucleotide sequence ID" value="NZ_CP029619.1"/>
</dbReference>
<gene>
    <name evidence="7 11" type="primary">rplV</name>
    <name evidence="11" type="ORF">DK880_00431</name>
</gene>
<evidence type="ECO:0000256" key="5">
    <source>
        <dbReference type="ARBA" id="ARBA00023274"/>
    </source>
</evidence>
<dbReference type="OrthoDB" id="9805969at2"/>
<protein>
    <recommendedName>
        <fullName evidence="6 7">Large ribosomal subunit protein uL22</fullName>
    </recommendedName>
</protein>
<dbReference type="GO" id="GO:0019843">
    <property type="term" value="F:rRNA binding"/>
    <property type="evidence" value="ECO:0007669"/>
    <property type="project" value="UniProtKB-UniRule"/>
</dbReference>
<organism evidence="11 12">
    <name type="scientific">Candidatus Cardinium hertigii</name>
    <dbReference type="NCBI Taxonomy" id="247481"/>
    <lineage>
        <taxon>Bacteria</taxon>
        <taxon>Pseudomonadati</taxon>
        <taxon>Bacteroidota</taxon>
        <taxon>Cytophagia</taxon>
        <taxon>Cytophagales</taxon>
        <taxon>Amoebophilaceae</taxon>
        <taxon>Candidatus Cardinium</taxon>
    </lineage>
</organism>
<comment type="similarity">
    <text evidence="1 7 8">Belongs to the universal ribosomal protein uL22 family.</text>
</comment>
<dbReference type="Proteomes" id="UP000245872">
    <property type="component" value="Chromosome"/>
</dbReference>
<dbReference type="PANTHER" id="PTHR13501:SF8">
    <property type="entry name" value="LARGE RIBOSOMAL SUBUNIT PROTEIN UL22M"/>
    <property type="match status" value="1"/>
</dbReference>
<dbReference type="HAMAP" id="MF_01331_B">
    <property type="entry name" value="Ribosomal_uL22_B"/>
    <property type="match status" value="1"/>
</dbReference>
<dbReference type="InterPro" id="IPR005727">
    <property type="entry name" value="Ribosomal_uL22_bac/chlpt-type"/>
</dbReference>
<accession>A0A2Z3L8M5</accession>
<evidence type="ECO:0000313" key="11">
    <source>
        <dbReference type="EMBL" id="AWN81759.1"/>
    </source>
</evidence>
<evidence type="ECO:0000256" key="2">
    <source>
        <dbReference type="ARBA" id="ARBA00022730"/>
    </source>
</evidence>
<dbReference type="GO" id="GO:0022625">
    <property type="term" value="C:cytosolic large ribosomal subunit"/>
    <property type="evidence" value="ECO:0007669"/>
    <property type="project" value="TreeGrafter"/>
</dbReference>
<evidence type="ECO:0000313" key="12">
    <source>
        <dbReference type="Proteomes" id="UP000245872"/>
    </source>
</evidence>
<keyword evidence="5 7" id="KW-0687">Ribonucleoprotein</keyword>
<reference evidence="11 12" key="1">
    <citation type="submission" date="2018-05" db="EMBL/GenBank/DDBJ databases">
        <title>Candidatus Cardinium hertigii Genome Assembly.</title>
        <authorList>
            <person name="Showmaker K.C."/>
            <person name="Walden K.O."/>
            <person name="Fields C.J."/>
            <person name="Lambert K.N."/>
            <person name="Hudson M.E."/>
        </authorList>
    </citation>
    <scope>NUCLEOTIDE SEQUENCE [LARGE SCALE GENOMIC DNA]</scope>
    <source>
        <strain evidence="12">cHgTN10</strain>
    </source>
</reference>
<evidence type="ECO:0000256" key="10">
    <source>
        <dbReference type="RuleBase" id="RU004008"/>
    </source>
</evidence>
<evidence type="ECO:0000256" key="8">
    <source>
        <dbReference type="RuleBase" id="RU004005"/>
    </source>
</evidence>
<dbReference type="GO" id="GO:0006412">
    <property type="term" value="P:translation"/>
    <property type="evidence" value="ECO:0007669"/>
    <property type="project" value="UniProtKB-UniRule"/>
</dbReference>
<keyword evidence="12" id="KW-1185">Reference proteome</keyword>
<dbReference type="PANTHER" id="PTHR13501">
    <property type="entry name" value="CHLOROPLAST 50S RIBOSOMAL PROTEIN L22-RELATED"/>
    <property type="match status" value="1"/>
</dbReference>
<dbReference type="EMBL" id="CP029619">
    <property type="protein sequence ID" value="AWN81759.1"/>
    <property type="molecule type" value="Genomic_DNA"/>
</dbReference>
<dbReference type="NCBIfam" id="TIGR01044">
    <property type="entry name" value="rplV_bact"/>
    <property type="match status" value="1"/>
</dbReference>
<comment type="subunit">
    <text evidence="7 9">Part of the 50S ribosomal subunit.</text>
</comment>
<sequence>MEAVAKLKYLPISARKVALLADLVRGKRVSIALAALQNSPQQAAVQLRKLLLSAMANWYAKHSHTAVEEAPMVVKKITVDRAGMLKRIMPAPRGVAHRIRRRSSHVVVVVGSQVEQFAIG</sequence>
<evidence type="ECO:0000256" key="3">
    <source>
        <dbReference type="ARBA" id="ARBA00022884"/>
    </source>
</evidence>
<dbReference type="Pfam" id="PF00237">
    <property type="entry name" value="Ribosomal_L22"/>
    <property type="match status" value="1"/>
</dbReference>
<keyword evidence="2 7" id="KW-0699">rRNA-binding</keyword>
<dbReference type="SUPFAM" id="SSF54843">
    <property type="entry name" value="Ribosomal protein L22"/>
    <property type="match status" value="1"/>
</dbReference>
<name>A0A2Z3L8M5_9BACT</name>
<keyword evidence="4 7" id="KW-0689">Ribosomal protein</keyword>
<dbReference type="InterPro" id="IPR047867">
    <property type="entry name" value="Ribosomal_uL22_bac/org-type"/>
</dbReference>
<dbReference type="InterPro" id="IPR036394">
    <property type="entry name" value="Ribosomal_uL22_sf"/>
</dbReference>
<evidence type="ECO:0000256" key="1">
    <source>
        <dbReference type="ARBA" id="ARBA00009451"/>
    </source>
</evidence>
<dbReference type="InterPro" id="IPR001063">
    <property type="entry name" value="Ribosomal_uL22"/>
</dbReference>
<dbReference type="GO" id="GO:0003735">
    <property type="term" value="F:structural constituent of ribosome"/>
    <property type="evidence" value="ECO:0007669"/>
    <property type="project" value="InterPro"/>
</dbReference>
<keyword evidence="3 7" id="KW-0694">RNA-binding</keyword>
<dbReference type="Gene3D" id="3.90.470.10">
    <property type="entry name" value="Ribosomal protein L22/L17"/>
    <property type="match status" value="1"/>
</dbReference>
<dbReference type="AlphaFoldDB" id="A0A2Z3L8M5"/>
<comment type="function">
    <text evidence="7">The globular domain of the protein is located near the polypeptide exit tunnel on the outside of the subunit, while an extended beta-hairpin is found that lines the wall of the exit tunnel in the center of the 70S ribosome.</text>
</comment>
<evidence type="ECO:0000256" key="4">
    <source>
        <dbReference type="ARBA" id="ARBA00022980"/>
    </source>
</evidence>
<proteinExistence type="inferred from homology"/>
<comment type="function">
    <text evidence="7 10">This protein binds specifically to 23S rRNA; its binding is stimulated by other ribosomal proteins, e.g., L4, L17, and L20. It is important during the early stages of 50S assembly. It makes multiple contacts with different domains of the 23S rRNA in the assembled 50S subunit and ribosome.</text>
</comment>